<reference evidence="1" key="1">
    <citation type="journal article" date="2020" name="Nature">
        <title>Giant virus diversity and host interactions through global metagenomics.</title>
        <authorList>
            <person name="Schulz F."/>
            <person name="Roux S."/>
            <person name="Paez-Espino D."/>
            <person name="Jungbluth S."/>
            <person name="Walsh D.A."/>
            <person name="Denef V.J."/>
            <person name="McMahon K.D."/>
            <person name="Konstantinidis K.T."/>
            <person name="Eloe-Fadrosh E.A."/>
            <person name="Kyrpides N.C."/>
            <person name="Woyke T."/>
        </authorList>
    </citation>
    <scope>NUCLEOTIDE SEQUENCE</scope>
    <source>
        <strain evidence="1">GVMAG-M-3300020166-18</strain>
    </source>
</reference>
<accession>A0A6C0BY92</accession>
<organism evidence="1">
    <name type="scientific">viral metagenome</name>
    <dbReference type="NCBI Taxonomy" id="1070528"/>
    <lineage>
        <taxon>unclassified sequences</taxon>
        <taxon>metagenomes</taxon>
        <taxon>organismal metagenomes</taxon>
    </lineage>
</organism>
<evidence type="ECO:0000313" key="1">
    <source>
        <dbReference type="EMBL" id="QHS96514.1"/>
    </source>
</evidence>
<name>A0A6C0BY92_9ZZZZ</name>
<dbReference type="AlphaFoldDB" id="A0A6C0BY92"/>
<proteinExistence type="predicted"/>
<sequence length="93" mass="10806">MLLNLPPDIIDQIFYHITIDAMDQSRNYINIEQSGNTKRLYEYNGTMLNGLPHGQGTMCACVKYNQPTYGHQKSIWFLCNLFFVLKSYVPIIK</sequence>
<dbReference type="EMBL" id="MN739271">
    <property type="protein sequence ID" value="QHS96514.1"/>
    <property type="molecule type" value="Genomic_DNA"/>
</dbReference>
<protein>
    <submittedName>
        <fullName evidence="1">Uncharacterized protein</fullName>
    </submittedName>
</protein>